<dbReference type="EMBL" id="JAPCID010000004">
    <property type="protein sequence ID" value="MDA0136454.1"/>
    <property type="molecule type" value="Genomic_DNA"/>
</dbReference>
<keyword evidence="2" id="KW-0238">DNA-binding</keyword>
<accession>A0ABT4RD33</accession>
<evidence type="ECO:0000313" key="2">
    <source>
        <dbReference type="EMBL" id="MDA0136454.1"/>
    </source>
</evidence>
<dbReference type="PANTHER" id="PTHR38479:SF2">
    <property type="entry name" value="WINGED HELIX DNA-BINDING DOMAIN-CONTAINING PROTEIN"/>
    <property type="match status" value="1"/>
</dbReference>
<dbReference type="RefSeq" id="WP_202955397.1">
    <property type="nucleotide sequence ID" value="NZ_JAPCID010000004.1"/>
</dbReference>
<feature type="compositionally biased region" description="Low complexity" evidence="1">
    <location>
        <begin position="9"/>
        <end position="20"/>
    </location>
</feature>
<protein>
    <submittedName>
        <fullName evidence="2">Winged helix DNA-binding domain-containing protein</fullName>
    </submittedName>
</protein>
<evidence type="ECO:0000313" key="3">
    <source>
        <dbReference type="Proteomes" id="UP001147700"/>
    </source>
</evidence>
<reference evidence="2" key="1">
    <citation type="submission" date="2022-10" db="EMBL/GenBank/DDBJ databases">
        <title>The WGS of Solirubrobacter sp. CPCC 204708.</title>
        <authorList>
            <person name="Jiang Z."/>
        </authorList>
    </citation>
    <scope>NUCLEOTIDE SEQUENCE</scope>
    <source>
        <strain evidence="2">CPCC 204708</strain>
    </source>
</reference>
<organism evidence="2 3">
    <name type="scientific">Solirubrobacter deserti</name>
    <dbReference type="NCBI Taxonomy" id="2282478"/>
    <lineage>
        <taxon>Bacteria</taxon>
        <taxon>Bacillati</taxon>
        <taxon>Actinomycetota</taxon>
        <taxon>Thermoleophilia</taxon>
        <taxon>Solirubrobacterales</taxon>
        <taxon>Solirubrobacteraceae</taxon>
        <taxon>Solirubrobacter</taxon>
    </lineage>
</organism>
<evidence type="ECO:0000256" key="1">
    <source>
        <dbReference type="SAM" id="MobiDB-lite"/>
    </source>
</evidence>
<proteinExistence type="predicted"/>
<feature type="region of interest" description="Disordered" evidence="1">
    <location>
        <begin position="1"/>
        <end position="20"/>
    </location>
</feature>
<dbReference type="PANTHER" id="PTHR38479">
    <property type="entry name" value="LMO0824 PROTEIN"/>
    <property type="match status" value="1"/>
</dbReference>
<name>A0ABT4RD33_9ACTN</name>
<keyword evidence="3" id="KW-1185">Reference proteome</keyword>
<dbReference type="InterPro" id="IPR009351">
    <property type="entry name" value="AlkZ-like"/>
</dbReference>
<comment type="caution">
    <text evidence="2">The sequence shown here is derived from an EMBL/GenBank/DDBJ whole genome shotgun (WGS) entry which is preliminary data.</text>
</comment>
<sequence length="291" mass="31190">MSSDRAVPRGKATAGGRAAAAGGDAAASPAVVARARARSQWLHAPGGGDVVRHLLAVQAQDAGSVPYALAARGGAFRDGLLVTWLMRSTLHLVDADDLAWLHPLFAPRMVAANERRLRQLSVTTDHTDALVAALPATRAELAAQFDLPGQALPHALHRAAILGRLAMTPERVYIPIEIKWRAPDLDELARRYYACHAGADRRDLAYWSGLPLRDCRPPTSTALEDGPVPDVLIPAFDELLLGWRDRTPTVPAEHAKRVHPGGGILRAVVLEDGVAVGTWSRAGGRVSVERF</sequence>
<dbReference type="Proteomes" id="UP001147700">
    <property type="component" value="Unassembled WGS sequence"/>
</dbReference>
<gene>
    <name evidence="2" type="ORF">OJ962_03025</name>
</gene>
<dbReference type="GO" id="GO:0003677">
    <property type="term" value="F:DNA binding"/>
    <property type="evidence" value="ECO:0007669"/>
    <property type="project" value="UniProtKB-KW"/>
</dbReference>
<dbReference type="Pfam" id="PF06224">
    <property type="entry name" value="AlkZ-like"/>
    <property type="match status" value="2"/>
</dbReference>